<evidence type="ECO:0000313" key="6">
    <source>
        <dbReference type="EMBL" id="KZX12025.1"/>
    </source>
</evidence>
<dbReference type="InterPro" id="IPR040141">
    <property type="entry name" value="ZPR1"/>
</dbReference>
<keyword evidence="4" id="KW-0862">Zinc</keyword>
<dbReference type="EMBL" id="LWMT01000237">
    <property type="protein sequence ID" value="KZX12025.1"/>
    <property type="molecule type" value="Genomic_DNA"/>
</dbReference>
<dbReference type="NCBIfam" id="TIGR00310">
    <property type="entry name" value="ZPR1_znf"/>
    <property type="match status" value="1"/>
</dbReference>
<dbReference type="PANTHER" id="PTHR10876:SF0">
    <property type="entry name" value="ZINC FINGER PROTEIN ZPR1"/>
    <property type="match status" value="1"/>
</dbReference>
<sequence>MIINCPVCGGDNTAKSTTKTESIPHFGEIMHSSMVCDACGYKHNDVIVLDQKDPIRYELKINEVNLSSRVVKSQSATVSIPELGLKVEPGSKSIAYVSNVEGVLIRFKDAVKRALILFSDDESQRNGKTILYNIEEVFKGNLEVTLIIEDPLGNSKVMDLSVKSRSLTKEELKGLKTGISIIESSDD</sequence>
<dbReference type="SMART" id="SM00709">
    <property type="entry name" value="Zpr1"/>
    <property type="match status" value="1"/>
</dbReference>
<gene>
    <name evidence="6" type="ORF">MBFIL_12570</name>
</gene>
<evidence type="ECO:0000313" key="7">
    <source>
        <dbReference type="Proteomes" id="UP000077066"/>
    </source>
</evidence>
<evidence type="ECO:0000256" key="2">
    <source>
        <dbReference type="ARBA" id="ARBA00022723"/>
    </source>
</evidence>
<evidence type="ECO:0000256" key="4">
    <source>
        <dbReference type="ARBA" id="ARBA00022833"/>
    </source>
</evidence>
<dbReference type="Pfam" id="PF03367">
    <property type="entry name" value="Zn_ribbon_ZPR1"/>
    <property type="match status" value="1"/>
</dbReference>
<dbReference type="PANTHER" id="PTHR10876">
    <property type="entry name" value="ZINC FINGER PROTEIN ZPR1"/>
    <property type="match status" value="1"/>
</dbReference>
<feature type="domain" description="Zinc finger ZPR1-type" evidence="5">
    <location>
        <begin position="3"/>
        <end position="159"/>
    </location>
</feature>
<comment type="similarity">
    <text evidence="1">Belongs to the ZPR1 family.</text>
</comment>
<keyword evidence="2" id="KW-0479">Metal-binding</keyword>
<evidence type="ECO:0000259" key="5">
    <source>
        <dbReference type="SMART" id="SM00709"/>
    </source>
</evidence>
<dbReference type="Proteomes" id="UP000077066">
    <property type="component" value="Unassembled WGS sequence"/>
</dbReference>
<keyword evidence="3 6" id="KW-0863">Zinc-finger</keyword>
<protein>
    <submittedName>
        <fullName evidence="6">ZPR1 zinc-finger domain protein</fullName>
    </submittedName>
</protein>
<name>A0A162FEU5_9EURY</name>
<comment type="caution">
    <text evidence="6">The sequence shown here is derived from an EMBL/GenBank/DDBJ whole genome shotgun (WGS) entry which is preliminary data.</text>
</comment>
<dbReference type="PATRIC" id="fig|55758.3.peg.1436"/>
<dbReference type="InterPro" id="IPR004470">
    <property type="entry name" value="ZPR1-like_arc"/>
</dbReference>
<accession>A0A162FEU5</accession>
<dbReference type="InterPro" id="IPR042452">
    <property type="entry name" value="ZPR1_Znf1/2"/>
</dbReference>
<dbReference type="RefSeq" id="WP_066972803.1">
    <property type="nucleotide sequence ID" value="NZ_LWMT01000237.1"/>
</dbReference>
<proteinExistence type="inferred from homology"/>
<organism evidence="6 7">
    <name type="scientific">Methanobrevibacter filiformis</name>
    <dbReference type="NCBI Taxonomy" id="55758"/>
    <lineage>
        <taxon>Archaea</taxon>
        <taxon>Methanobacteriati</taxon>
        <taxon>Methanobacteriota</taxon>
        <taxon>Methanomada group</taxon>
        <taxon>Methanobacteria</taxon>
        <taxon>Methanobacteriales</taxon>
        <taxon>Methanobacteriaceae</taxon>
        <taxon>Methanobrevibacter</taxon>
    </lineage>
</organism>
<dbReference type="Gene3D" id="2.60.120.1040">
    <property type="entry name" value="ZPR1, A/B domain"/>
    <property type="match status" value="1"/>
</dbReference>
<dbReference type="NCBIfam" id="TIGR00340">
    <property type="entry name" value="zpr1_rel"/>
    <property type="match status" value="1"/>
</dbReference>
<dbReference type="Gene3D" id="2.20.25.420">
    <property type="entry name" value="ZPR1, zinc finger domain"/>
    <property type="match status" value="1"/>
</dbReference>
<dbReference type="STRING" id="55758.MBFIL_12570"/>
<dbReference type="InterPro" id="IPR056180">
    <property type="entry name" value="ZPR1_jr_dom"/>
</dbReference>
<evidence type="ECO:0000256" key="3">
    <source>
        <dbReference type="ARBA" id="ARBA00022771"/>
    </source>
</evidence>
<dbReference type="Pfam" id="PF22794">
    <property type="entry name" value="jr-ZPR1"/>
    <property type="match status" value="1"/>
</dbReference>
<dbReference type="InterPro" id="IPR042451">
    <property type="entry name" value="ZPR1_A/B_dom"/>
</dbReference>
<dbReference type="InterPro" id="IPR004457">
    <property type="entry name" value="Znf_ZPR1"/>
</dbReference>
<evidence type="ECO:0000256" key="1">
    <source>
        <dbReference type="ARBA" id="ARBA00008354"/>
    </source>
</evidence>
<dbReference type="GO" id="GO:0008270">
    <property type="term" value="F:zinc ion binding"/>
    <property type="evidence" value="ECO:0007669"/>
    <property type="project" value="UniProtKB-KW"/>
</dbReference>
<dbReference type="AlphaFoldDB" id="A0A162FEU5"/>
<dbReference type="OrthoDB" id="14924at2157"/>
<keyword evidence="7" id="KW-1185">Reference proteome</keyword>
<reference evidence="6 7" key="1">
    <citation type="submission" date="2016-04" db="EMBL/GenBank/DDBJ databases">
        <title>Genome sequence of Methanobrevibacter filiformis DSM 11501.</title>
        <authorList>
            <person name="Poehlein A."/>
            <person name="Seedorf H."/>
            <person name="Daniel R."/>
        </authorList>
    </citation>
    <scope>NUCLEOTIDE SEQUENCE [LARGE SCALE GENOMIC DNA]</scope>
    <source>
        <strain evidence="6 7">DSM 11501</strain>
    </source>
</reference>